<gene>
    <name evidence="17" type="ORF">HGG79_02820</name>
</gene>
<evidence type="ECO:0000256" key="10">
    <source>
        <dbReference type="ARBA" id="ARBA00022840"/>
    </source>
</evidence>
<dbReference type="RefSeq" id="WP_051593191.1">
    <property type="nucleotide sequence ID" value="NZ_JAAZWO010000003.1"/>
</dbReference>
<keyword evidence="8" id="KW-0547">Nucleotide-binding</keyword>
<dbReference type="PANTHER" id="PTHR45528:SF1">
    <property type="entry name" value="SENSOR HISTIDINE KINASE CPXA"/>
    <property type="match status" value="1"/>
</dbReference>
<dbReference type="PRINTS" id="PR00344">
    <property type="entry name" value="BCTRLSENSOR"/>
</dbReference>
<comment type="subcellular location">
    <subcellularLocation>
        <location evidence="2">Cell membrane</location>
        <topology evidence="2">Multi-pass membrane protein</topology>
    </subcellularLocation>
</comment>
<evidence type="ECO:0000256" key="7">
    <source>
        <dbReference type="ARBA" id="ARBA00022692"/>
    </source>
</evidence>
<dbReference type="PANTHER" id="PTHR45528">
    <property type="entry name" value="SENSOR HISTIDINE KINASE CPXA"/>
    <property type="match status" value="1"/>
</dbReference>
<dbReference type="SMART" id="SM00388">
    <property type="entry name" value="HisKA"/>
    <property type="match status" value="1"/>
</dbReference>
<keyword evidence="9" id="KW-0418">Kinase</keyword>
<keyword evidence="12" id="KW-0902">Two-component regulatory system</keyword>
<dbReference type="Pfam" id="PF02518">
    <property type="entry name" value="HATPase_c"/>
    <property type="match status" value="1"/>
</dbReference>
<evidence type="ECO:0000256" key="8">
    <source>
        <dbReference type="ARBA" id="ARBA00022741"/>
    </source>
</evidence>
<dbReference type="PROSITE" id="PS50885">
    <property type="entry name" value="HAMP"/>
    <property type="match status" value="1"/>
</dbReference>
<dbReference type="InterPro" id="IPR005467">
    <property type="entry name" value="His_kinase_dom"/>
</dbReference>
<evidence type="ECO:0000256" key="1">
    <source>
        <dbReference type="ARBA" id="ARBA00000085"/>
    </source>
</evidence>
<dbReference type="EMBL" id="JAAZWO010000003">
    <property type="protein sequence ID" value="MBC2396715.1"/>
    <property type="molecule type" value="Genomic_DNA"/>
</dbReference>
<dbReference type="InterPro" id="IPR036097">
    <property type="entry name" value="HisK_dim/P_sf"/>
</dbReference>
<dbReference type="Proteomes" id="UP000563151">
    <property type="component" value="Unassembled WGS sequence"/>
</dbReference>
<feature type="domain" description="Histidine kinase" evidence="15">
    <location>
        <begin position="245"/>
        <end position="461"/>
    </location>
</feature>
<dbReference type="SUPFAM" id="SSF47384">
    <property type="entry name" value="Homodimeric domain of signal transducing histidine kinase"/>
    <property type="match status" value="1"/>
</dbReference>
<evidence type="ECO:0000256" key="5">
    <source>
        <dbReference type="ARBA" id="ARBA00022553"/>
    </source>
</evidence>
<protein>
    <recommendedName>
        <fullName evidence="3">histidine kinase</fullName>
        <ecNumber evidence="3">2.7.13.3</ecNumber>
    </recommendedName>
</protein>
<dbReference type="FunFam" id="1.10.287.130:FF:000001">
    <property type="entry name" value="Two-component sensor histidine kinase"/>
    <property type="match status" value="1"/>
</dbReference>
<dbReference type="Pfam" id="PF00672">
    <property type="entry name" value="HAMP"/>
    <property type="match status" value="1"/>
</dbReference>
<dbReference type="InterPro" id="IPR036890">
    <property type="entry name" value="HATPase_C_sf"/>
</dbReference>
<dbReference type="SUPFAM" id="SSF158472">
    <property type="entry name" value="HAMP domain-like"/>
    <property type="match status" value="1"/>
</dbReference>
<evidence type="ECO:0000256" key="4">
    <source>
        <dbReference type="ARBA" id="ARBA00022475"/>
    </source>
</evidence>
<proteinExistence type="predicted"/>
<dbReference type="AlphaFoldDB" id="A0A923J0G4"/>
<dbReference type="Gene3D" id="1.10.287.130">
    <property type="match status" value="1"/>
</dbReference>
<evidence type="ECO:0000256" key="13">
    <source>
        <dbReference type="ARBA" id="ARBA00023136"/>
    </source>
</evidence>
<keyword evidence="6" id="KW-0808">Transferase</keyword>
<evidence type="ECO:0000313" key="17">
    <source>
        <dbReference type="EMBL" id="MBC2396715.1"/>
    </source>
</evidence>
<comment type="caution">
    <text evidence="17">The sequence shown here is derived from an EMBL/GenBank/DDBJ whole genome shotgun (WGS) entry which is preliminary data.</text>
</comment>
<sequence>MRNKYLGGIRLRFLLIFFISIMLATISALTINNILRNRRTDYLKEIQNFNRRSSPIFSKIKENANNKKELQNIINKNSDNKDIYIVNKNGYILLKQQNNCEKQLDIDKLLKIKAQDNYFSRDNIDIFFDRKEIKYYNIEKLDENRYMVVSTFLVMGDDSITFILLIIIFIAVFFLLTYGRIKYIHTLSKGLKEISKGNLDYRVQIKGKDELALLGKNINYMTEELKVAKEKEKQIEKNKDMLIVSVSHDLRTPLTSIVGYIKLLKEKYKEKDDINKYITIIDNKSHRLEELINDLFEYTKLTSYDIKLKKTNISLNEFIRQVVEGMMSICNQNNLNIFLEAPDKEVIVNVDPIKMMRVFENIITNAIRYSDKAGNIKVKISQHKDGTIVSIENEGKSIKKEELDKIFDRFYRTDEARSSQTGGSGLGLSIAKSIVELHHGKIWAECEENKVCFFVLINQRIG</sequence>
<name>A0A923J0G4_CLOTT</name>
<feature type="domain" description="HAMP" evidence="16">
    <location>
        <begin position="178"/>
        <end position="230"/>
    </location>
</feature>
<dbReference type="GO" id="GO:0005886">
    <property type="term" value="C:plasma membrane"/>
    <property type="evidence" value="ECO:0007669"/>
    <property type="project" value="UniProtKB-SubCell"/>
</dbReference>
<comment type="catalytic activity">
    <reaction evidence="1">
        <text>ATP + protein L-histidine = ADP + protein N-phospho-L-histidine.</text>
        <dbReference type="EC" id="2.7.13.3"/>
    </reaction>
</comment>
<keyword evidence="18" id="KW-1185">Reference proteome</keyword>
<feature type="transmembrane region" description="Helical" evidence="14">
    <location>
        <begin position="160"/>
        <end position="179"/>
    </location>
</feature>
<dbReference type="GO" id="GO:0000155">
    <property type="term" value="F:phosphorelay sensor kinase activity"/>
    <property type="evidence" value="ECO:0007669"/>
    <property type="project" value="InterPro"/>
</dbReference>
<keyword evidence="5" id="KW-0597">Phosphoprotein</keyword>
<dbReference type="InterPro" id="IPR003594">
    <property type="entry name" value="HATPase_dom"/>
</dbReference>
<dbReference type="FunFam" id="3.30.565.10:FF:000013">
    <property type="entry name" value="Two-component sensor histidine kinase"/>
    <property type="match status" value="1"/>
</dbReference>
<dbReference type="SMART" id="SM00304">
    <property type="entry name" value="HAMP"/>
    <property type="match status" value="1"/>
</dbReference>
<evidence type="ECO:0000256" key="6">
    <source>
        <dbReference type="ARBA" id="ARBA00022679"/>
    </source>
</evidence>
<evidence type="ECO:0000256" key="3">
    <source>
        <dbReference type="ARBA" id="ARBA00012438"/>
    </source>
</evidence>
<dbReference type="GO" id="GO:0005524">
    <property type="term" value="F:ATP binding"/>
    <property type="evidence" value="ECO:0007669"/>
    <property type="project" value="UniProtKB-KW"/>
</dbReference>
<evidence type="ECO:0000256" key="11">
    <source>
        <dbReference type="ARBA" id="ARBA00022989"/>
    </source>
</evidence>
<keyword evidence="4" id="KW-1003">Cell membrane</keyword>
<organism evidence="17 18">
    <name type="scientific">Clostridium tetanomorphum</name>
    <dbReference type="NCBI Taxonomy" id="1553"/>
    <lineage>
        <taxon>Bacteria</taxon>
        <taxon>Bacillati</taxon>
        <taxon>Bacillota</taxon>
        <taxon>Clostridia</taxon>
        <taxon>Eubacteriales</taxon>
        <taxon>Clostridiaceae</taxon>
        <taxon>Clostridium</taxon>
    </lineage>
</organism>
<evidence type="ECO:0000256" key="12">
    <source>
        <dbReference type="ARBA" id="ARBA00023012"/>
    </source>
</evidence>
<evidence type="ECO:0000256" key="14">
    <source>
        <dbReference type="SAM" id="Phobius"/>
    </source>
</evidence>
<evidence type="ECO:0000259" key="15">
    <source>
        <dbReference type="PROSITE" id="PS50109"/>
    </source>
</evidence>
<keyword evidence="7 14" id="KW-0812">Transmembrane</keyword>
<keyword evidence="13 14" id="KW-0472">Membrane</keyword>
<dbReference type="Pfam" id="PF00512">
    <property type="entry name" value="HisKA"/>
    <property type="match status" value="1"/>
</dbReference>
<dbReference type="InterPro" id="IPR003661">
    <property type="entry name" value="HisK_dim/P_dom"/>
</dbReference>
<dbReference type="EC" id="2.7.13.3" evidence="3"/>
<dbReference type="CDD" id="cd06225">
    <property type="entry name" value="HAMP"/>
    <property type="match status" value="1"/>
</dbReference>
<feature type="transmembrane region" description="Helical" evidence="14">
    <location>
        <begin position="12"/>
        <end position="35"/>
    </location>
</feature>
<evidence type="ECO:0000259" key="16">
    <source>
        <dbReference type="PROSITE" id="PS50885"/>
    </source>
</evidence>
<evidence type="ECO:0000313" key="18">
    <source>
        <dbReference type="Proteomes" id="UP000563151"/>
    </source>
</evidence>
<dbReference type="Gene3D" id="3.30.565.10">
    <property type="entry name" value="Histidine kinase-like ATPase, C-terminal domain"/>
    <property type="match status" value="1"/>
</dbReference>
<dbReference type="InterPro" id="IPR004358">
    <property type="entry name" value="Sig_transdc_His_kin-like_C"/>
</dbReference>
<reference evidence="17 18" key="1">
    <citation type="submission" date="2020-04" db="EMBL/GenBank/DDBJ databases">
        <title>Genomic insights into acetone-butanol-ethanol (ABE) fermentation by sequencing solventogenic clostridia strains.</title>
        <authorList>
            <person name="Brown S."/>
        </authorList>
    </citation>
    <scope>NUCLEOTIDE SEQUENCE [LARGE SCALE GENOMIC DNA]</scope>
    <source>
        <strain evidence="17 18">DJ011</strain>
    </source>
</reference>
<keyword evidence="11 14" id="KW-1133">Transmembrane helix</keyword>
<accession>A0A923J0G4</accession>
<keyword evidence="10" id="KW-0067">ATP-binding</keyword>
<dbReference type="Gene3D" id="6.10.340.10">
    <property type="match status" value="1"/>
</dbReference>
<dbReference type="CDD" id="cd00082">
    <property type="entry name" value="HisKA"/>
    <property type="match status" value="1"/>
</dbReference>
<evidence type="ECO:0000256" key="2">
    <source>
        <dbReference type="ARBA" id="ARBA00004651"/>
    </source>
</evidence>
<evidence type="ECO:0000256" key="9">
    <source>
        <dbReference type="ARBA" id="ARBA00022777"/>
    </source>
</evidence>
<dbReference type="PROSITE" id="PS50109">
    <property type="entry name" value="HIS_KIN"/>
    <property type="match status" value="1"/>
</dbReference>
<dbReference type="InterPro" id="IPR050398">
    <property type="entry name" value="HssS/ArlS-like"/>
</dbReference>
<dbReference type="InterPro" id="IPR003660">
    <property type="entry name" value="HAMP_dom"/>
</dbReference>
<dbReference type="SMART" id="SM00387">
    <property type="entry name" value="HATPase_c"/>
    <property type="match status" value="1"/>
</dbReference>
<dbReference type="SUPFAM" id="SSF55874">
    <property type="entry name" value="ATPase domain of HSP90 chaperone/DNA topoisomerase II/histidine kinase"/>
    <property type="match status" value="1"/>
</dbReference>